<dbReference type="Gene3D" id="3.40.50.720">
    <property type="entry name" value="NAD(P)-binding Rossmann-like Domain"/>
    <property type="match status" value="1"/>
</dbReference>
<dbReference type="InterPro" id="IPR020843">
    <property type="entry name" value="ER"/>
</dbReference>
<proteinExistence type="predicted"/>
<dbReference type="InterPro" id="IPR051603">
    <property type="entry name" value="Zinc-ADH_QOR/CCCR"/>
</dbReference>
<dbReference type="SUPFAM" id="SSF50129">
    <property type="entry name" value="GroES-like"/>
    <property type="match status" value="1"/>
</dbReference>
<keyword evidence="5" id="KW-0694">RNA-binding</keyword>
<dbReference type="GO" id="GO:0008270">
    <property type="term" value="F:zinc ion binding"/>
    <property type="evidence" value="ECO:0007669"/>
    <property type="project" value="InterPro"/>
</dbReference>
<dbReference type="GO" id="GO:0016491">
    <property type="term" value="F:oxidoreductase activity"/>
    <property type="evidence" value="ECO:0007669"/>
    <property type="project" value="InterPro"/>
</dbReference>
<dbReference type="SUPFAM" id="SSF51735">
    <property type="entry name" value="NAD(P)-binding Rossmann-fold domains"/>
    <property type="match status" value="1"/>
</dbReference>
<evidence type="ECO:0000256" key="3">
    <source>
        <dbReference type="ARBA" id="ARBA00022490"/>
    </source>
</evidence>
<accession>A0A831RV40</accession>
<comment type="caution">
    <text evidence="7">The sequence shown here is derived from an EMBL/GenBank/DDBJ whole genome shotgun (WGS) entry which is preliminary data.</text>
</comment>
<dbReference type="CDD" id="cd08272">
    <property type="entry name" value="MDR6"/>
    <property type="match status" value="1"/>
</dbReference>
<dbReference type="EMBL" id="DRLF01000093">
    <property type="protein sequence ID" value="HEC05670.1"/>
    <property type="molecule type" value="Genomic_DNA"/>
</dbReference>
<dbReference type="InterPro" id="IPR011032">
    <property type="entry name" value="GroES-like_sf"/>
</dbReference>
<dbReference type="InterPro" id="IPR013154">
    <property type="entry name" value="ADH-like_N"/>
</dbReference>
<dbReference type="Proteomes" id="UP000886339">
    <property type="component" value="Unassembled WGS sequence"/>
</dbReference>
<organism evidence="7">
    <name type="scientific">Thiolapillus brandeum</name>
    <dbReference type="NCBI Taxonomy" id="1076588"/>
    <lineage>
        <taxon>Bacteria</taxon>
        <taxon>Pseudomonadati</taxon>
        <taxon>Pseudomonadota</taxon>
        <taxon>Gammaproteobacteria</taxon>
        <taxon>Chromatiales</taxon>
        <taxon>Sedimenticolaceae</taxon>
        <taxon>Thiolapillus</taxon>
    </lineage>
</organism>
<comment type="subcellular location">
    <subcellularLocation>
        <location evidence="1">Cytoplasm</location>
    </subcellularLocation>
</comment>
<evidence type="ECO:0000256" key="1">
    <source>
        <dbReference type="ARBA" id="ARBA00004496"/>
    </source>
</evidence>
<dbReference type="InterPro" id="IPR002364">
    <property type="entry name" value="Quin_OxRdtase/zeta-crystal_CS"/>
</dbReference>
<keyword evidence="4" id="KW-0521">NADP</keyword>
<evidence type="ECO:0000259" key="6">
    <source>
        <dbReference type="SMART" id="SM00829"/>
    </source>
</evidence>
<keyword evidence="3" id="KW-0963">Cytoplasm</keyword>
<protein>
    <submittedName>
        <fullName evidence="7">Alcohol dehydrogenase</fullName>
    </submittedName>
</protein>
<reference evidence="7" key="1">
    <citation type="journal article" date="2020" name="mSystems">
        <title>Genome- and Community-Level Interaction Insights into Carbon Utilization and Element Cycling Functions of Hydrothermarchaeota in Hydrothermal Sediment.</title>
        <authorList>
            <person name="Zhou Z."/>
            <person name="Liu Y."/>
            <person name="Xu W."/>
            <person name="Pan J."/>
            <person name="Luo Z.H."/>
            <person name="Li M."/>
        </authorList>
    </citation>
    <scope>NUCLEOTIDE SEQUENCE [LARGE SCALE GENOMIC DNA]</scope>
    <source>
        <strain evidence="7">HyVt-458</strain>
    </source>
</reference>
<dbReference type="PANTHER" id="PTHR44154">
    <property type="entry name" value="QUINONE OXIDOREDUCTASE"/>
    <property type="match status" value="1"/>
</dbReference>
<dbReference type="GO" id="GO:0005737">
    <property type="term" value="C:cytoplasm"/>
    <property type="evidence" value="ECO:0007669"/>
    <property type="project" value="UniProtKB-SubCell"/>
</dbReference>
<comment type="subunit">
    <text evidence="2">Homotetramer.</text>
</comment>
<dbReference type="GO" id="GO:0003723">
    <property type="term" value="F:RNA binding"/>
    <property type="evidence" value="ECO:0007669"/>
    <property type="project" value="UniProtKB-KW"/>
</dbReference>
<evidence type="ECO:0000256" key="4">
    <source>
        <dbReference type="ARBA" id="ARBA00022857"/>
    </source>
</evidence>
<evidence type="ECO:0000256" key="2">
    <source>
        <dbReference type="ARBA" id="ARBA00011881"/>
    </source>
</evidence>
<dbReference type="SMART" id="SM00829">
    <property type="entry name" value="PKS_ER"/>
    <property type="match status" value="1"/>
</dbReference>
<dbReference type="Gene3D" id="3.90.180.10">
    <property type="entry name" value="Medium-chain alcohol dehydrogenases, catalytic domain"/>
    <property type="match status" value="1"/>
</dbReference>
<dbReference type="PROSITE" id="PS01162">
    <property type="entry name" value="QOR_ZETA_CRYSTAL"/>
    <property type="match status" value="1"/>
</dbReference>
<evidence type="ECO:0000256" key="5">
    <source>
        <dbReference type="ARBA" id="ARBA00022884"/>
    </source>
</evidence>
<dbReference type="Pfam" id="PF13602">
    <property type="entry name" value="ADH_zinc_N_2"/>
    <property type="match status" value="1"/>
</dbReference>
<evidence type="ECO:0000313" key="7">
    <source>
        <dbReference type="EMBL" id="HEC05670.1"/>
    </source>
</evidence>
<dbReference type="Pfam" id="PF08240">
    <property type="entry name" value="ADH_N"/>
    <property type="match status" value="1"/>
</dbReference>
<sequence length="332" mass="35721">MKAVVMTETGSPSVLETREIPEPEIQHPTQIKVRLQTAGINPIDTKLRQRGLFYGATPPAILGCDGAGEVIATGEEVSRFQAGDKVWFCHGGLGREQGNYAQYTVLEENRAEFLPLRLSYPEAGATPLALITAWEALYDRGRLEEGQTVLIHAGAGGVGHIAIQLAKIRGARVLTTVSDSEKAAFVTDLGADTVINYREQTIDKAVMEATGGRGVDLAFDTVGPEVFRQSLPLLAEYGTLVTLLDPGDALDTSLARNSNLSIAFTLMLTPALKDLEDALAHQGEILRLGGEWMSEGKLKVKVSRILELEDAPAAHQLIEEGHTLGKLVLMTG</sequence>
<gene>
    <name evidence="7" type="ORF">ENJ12_02380</name>
</gene>
<name>A0A831RV40_9GAMM</name>
<dbReference type="PANTHER" id="PTHR44154:SF1">
    <property type="entry name" value="QUINONE OXIDOREDUCTASE"/>
    <property type="match status" value="1"/>
</dbReference>
<dbReference type="InterPro" id="IPR036291">
    <property type="entry name" value="NAD(P)-bd_dom_sf"/>
</dbReference>
<feature type="domain" description="Enoyl reductase (ER)" evidence="6">
    <location>
        <begin position="10"/>
        <end position="329"/>
    </location>
</feature>
<dbReference type="AlphaFoldDB" id="A0A831RV40"/>